<dbReference type="InterPro" id="IPR023214">
    <property type="entry name" value="HAD_sf"/>
</dbReference>
<reference evidence="2" key="1">
    <citation type="submission" date="2016-10" db="EMBL/GenBank/DDBJ databases">
        <authorList>
            <person name="Varghese N."/>
            <person name="Submissions S."/>
        </authorList>
    </citation>
    <scope>NUCLEOTIDE SEQUENCE [LARGE SCALE GENOMIC DNA]</scope>
    <source>
        <strain evidence="2">CGMCC 4.6825</strain>
    </source>
</reference>
<keyword evidence="2" id="KW-1185">Reference proteome</keyword>
<gene>
    <name evidence="1" type="ORF">SAMN05421870_11839</name>
</gene>
<dbReference type="CDD" id="cd01427">
    <property type="entry name" value="HAD_like"/>
    <property type="match status" value="1"/>
</dbReference>
<dbReference type="GO" id="GO:0008967">
    <property type="term" value="F:phosphoglycolate phosphatase activity"/>
    <property type="evidence" value="ECO:0007669"/>
    <property type="project" value="TreeGrafter"/>
</dbReference>
<dbReference type="STRING" id="943816.AN217_03750"/>
<dbReference type="InterPro" id="IPR050155">
    <property type="entry name" value="HAD-like_hydrolase_sf"/>
</dbReference>
<dbReference type="GO" id="GO:0006281">
    <property type="term" value="P:DNA repair"/>
    <property type="evidence" value="ECO:0007669"/>
    <property type="project" value="TreeGrafter"/>
</dbReference>
<dbReference type="InterPro" id="IPR036412">
    <property type="entry name" value="HAD-like_sf"/>
</dbReference>
<dbReference type="OrthoDB" id="4547358at2"/>
<organism evidence="1 2">
    <name type="scientific">Streptomyces qinglanensis</name>
    <dbReference type="NCBI Taxonomy" id="943816"/>
    <lineage>
        <taxon>Bacteria</taxon>
        <taxon>Bacillati</taxon>
        <taxon>Actinomycetota</taxon>
        <taxon>Actinomycetes</taxon>
        <taxon>Kitasatosporales</taxon>
        <taxon>Streptomycetaceae</taxon>
        <taxon>Streptomyces</taxon>
    </lineage>
</organism>
<evidence type="ECO:0000313" key="2">
    <source>
        <dbReference type="Proteomes" id="UP000182841"/>
    </source>
</evidence>
<dbReference type="PANTHER" id="PTHR43434">
    <property type="entry name" value="PHOSPHOGLYCOLATE PHOSPHATASE"/>
    <property type="match status" value="1"/>
</dbReference>
<dbReference type="PANTHER" id="PTHR43434:SF1">
    <property type="entry name" value="PHOSPHOGLYCOLATE PHOSPHATASE"/>
    <property type="match status" value="1"/>
</dbReference>
<proteinExistence type="predicted"/>
<dbReference type="Pfam" id="PF13419">
    <property type="entry name" value="HAD_2"/>
    <property type="match status" value="1"/>
</dbReference>
<sequence>MVAAVQPQNNSARISSAECVIFDFDGPLCHLFARRTAASVADTLRAAYVDGPGGGPAPGWPETSDPLRLLTAAFDDGALLPPERAQRMEQSLSSEEVAAAAVAFPTGYADTLVRTLHATGRTVAVATDNSADAVRRYLAGRNLLEPFGERLCGRLCNGTGLRLKPDPDCVLRALESTGADAAATTMIGDSPQDVAAARAAGVGFVGYARNERKARELRTAGAAWVVGSLREVLLTVDPLAHV</sequence>
<dbReference type="EMBL" id="FOGO01000018">
    <property type="protein sequence ID" value="SES33867.1"/>
    <property type="molecule type" value="Genomic_DNA"/>
</dbReference>
<dbReference type="AlphaFoldDB" id="A0A1H9WJM0"/>
<dbReference type="Proteomes" id="UP000182841">
    <property type="component" value="Unassembled WGS sequence"/>
</dbReference>
<dbReference type="SUPFAM" id="SSF56784">
    <property type="entry name" value="HAD-like"/>
    <property type="match status" value="1"/>
</dbReference>
<dbReference type="Gene3D" id="3.40.50.1000">
    <property type="entry name" value="HAD superfamily/HAD-like"/>
    <property type="match status" value="1"/>
</dbReference>
<evidence type="ECO:0000313" key="1">
    <source>
        <dbReference type="EMBL" id="SES33867.1"/>
    </source>
</evidence>
<name>A0A1H9WJM0_9ACTN</name>
<protein>
    <submittedName>
        <fullName evidence="1">Haloacid dehalogenase superfamily, subfamily IA, variant 3 with third motif having DD or ED</fullName>
    </submittedName>
</protein>
<accession>A0A1H9WJM0</accession>
<dbReference type="GO" id="GO:0005829">
    <property type="term" value="C:cytosol"/>
    <property type="evidence" value="ECO:0007669"/>
    <property type="project" value="TreeGrafter"/>
</dbReference>
<dbReference type="InterPro" id="IPR041492">
    <property type="entry name" value="HAD_2"/>
</dbReference>